<proteinExistence type="predicted"/>
<dbReference type="Proteomes" id="UP001221898">
    <property type="component" value="Unassembled WGS sequence"/>
</dbReference>
<dbReference type="EMBL" id="JAINUG010000004">
    <property type="protein sequence ID" value="KAJ8417188.1"/>
    <property type="molecule type" value="Genomic_DNA"/>
</dbReference>
<feature type="signal peptide" evidence="1">
    <location>
        <begin position="1"/>
        <end position="16"/>
    </location>
</feature>
<evidence type="ECO:0000313" key="3">
    <source>
        <dbReference type="Proteomes" id="UP001221898"/>
    </source>
</evidence>
<comment type="caution">
    <text evidence="2">The sequence shown here is derived from an EMBL/GenBank/DDBJ whole genome shotgun (WGS) entry which is preliminary data.</text>
</comment>
<keyword evidence="3" id="KW-1185">Reference proteome</keyword>
<name>A0AAD7TAJ1_9TELE</name>
<sequence>MLLLLLLLHGAKQLKGLSLHARAEGTNVAVDIQFTAEVKKQFKEDFLVSSKQQGISSIEQTICLPATAMPPPIILLLPPR</sequence>
<protein>
    <submittedName>
        <fullName evidence="2">Uncharacterized protein</fullName>
    </submittedName>
</protein>
<organism evidence="2 3">
    <name type="scientific">Aldrovandia affinis</name>
    <dbReference type="NCBI Taxonomy" id="143900"/>
    <lineage>
        <taxon>Eukaryota</taxon>
        <taxon>Metazoa</taxon>
        <taxon>Chordata</taxon>
        <taxon>Craniata</taxon>
        <taxon>Vertebrata</taxon>
        <taxon>Euteleostomi</taxon>
        <taxon>Actinopterygii</taxon>
        <taxon>Neopterygii</taxon>
        <taxon>Teleostei</taxon>
        <taxon>Notacanthiformes</taxon>
        <taxon>Halosauridae</taxon>
        <taxon>Aldrovandia</taxon>
    </lineage>
</organism>
<evidence type="ECO:0000313" key="2">
    <source>
        <dbReference type="EMBL" id="KAJ8417188.1"/>
    </source>
</evidence>
<feature type="chain" id="PRO_5041922469" evidence="1">
    <location>
        <begin position="17"/>
        <end position="80"/>
    </location>
</feature>
<keyword evidence="1" id="KW-0732">Signal</keyword>
<dbReference type="AlphaFoldDB" id="A0AAD7TAJ1"/>
<reference evidence="2" key="1">
    <citation type="journal article" date="2023" name="Science">
        <title>Genome structures resolve the early diversification of teleost fishes.</title>
        <authorList>
            <person name="Parey E."/>
            <person name="Louis A."/>
            <person name="Montfort J."/>
            <person name="Bouchez O."/>
            <person name="Roques C."/>
            <person name="Iampietro C."/>
            <person name="Lluch J."/>
            <person name="Castinel A."/>
            <person name="Donnadieu C."/>
            <person name="Desvignes T."/>
            <person name="Floi Bucao C."/>
            <person name="Jouanno E."/>
            <person name="Wen M."/>
            <person name="Mejri S."/>
            <person name="Dirks R."/>
            <person name="Jansen H."/>
            <person name="Henkel C."/>
            <person name="Chen W.J."/>
            <person name="Zahm M."/>
            <person name="Cabau C."/>
            <person name="Klopp C."/>
            <person name="Thompson A.W."/>
            <person name="Robinson-Rechavi M."/>
            <person name="Braasch I."/>
            <person name="Lecointre G."/>
            <person name="Bobe J."/>
            <person name="Postlethwait J.H."/>
            <person name="Berthelot C."/>
            <person name="Roest Crollius H."/>
            <person name="Guiguen Y."/>
        </authorList>
    </citation>
    <scope>NUCLEOTIDE SEQUENCE</scope>
    <source>
        <strain evidence="2">NC1722</strain>
    </source>
</reference>
<gene>
    <name evidence="2" type="ORF">AAFF_G00284150</name>
</gene>
<accession>A0AAD7TAJ1</accession>
<evidence type="ECO:0000256" key="1">
    <source>
        <dbReference type="SAM" id="SignalP"/>
    </source>
</evidence>